<organism evidence="2 3">
    <name type="scientific">Vanilla planifolia</name>
    <name type="common">Vanilla</name>
    <dbReference type="NCBI Taxonomy" id="51239"/>
    <lineage>
        <taxon>Eukaryota</taxon>
        <taxon>Viridiplantae</taxon>
        <taxon>Streptophyta</taxon>
        <taxon>Embryophyta</taxon>
        <taxon>Tracheophyta</taxon>
        <taxon>Spermatophyta</taxon>
        <taxon>Magnoliopsida</taxon>
        <taxon>Liliopsida</taxon>
        <taxon>Asparagales</taxon>
        <taxon>Orchidaceae</taxon>
        <taxon>Vanilloideae</taxon>
        <taxon>Vanilleae</taxon>
        <taxon>Vanilla</taxon>
    </lineage>
</organism>
<feature type="region of interest" description="Disordered" evidence="1">
    <location>
        <begin position="23"/>
        <end position="44"/>
    </location>
</feature>
<sequence>MRHASKELCKFPGSTTLRRLHGGLRSRSSSASFRHRCGKGASLSPERRTHCRGVLTARIVNQTNGTARGSSRCCKRSPIRSKLDCCGGATYSQDTTGTTPGAFNPWSVKRSPPDRPAIAGIFLPRRRSLISWTSLGATLPVTHDDREGRRRTRWEEKAAGIMRTWRLHEKSRDQVSIGPRSSMGETFGRK</sequence>
<accession>A0A835VNW1</accession>
<evidence type="ECO:0000313" key="2">
    <source>
        <dbReference type="EMBL" id="KAG0503738.1"/>
    </source>
</evidence>
<evidence type="ECO:0000313" key="3">
    <source>
        <dbReference type="Proteomes" id="UP000639772"/>
    </source>
</evidence>
<gene>
    <name evidence="2" type="ORF">HPP92_003810</name>
</gene>
<feature type="region of interest" description="Disordered" evidence="1">
    <location>
        <begin position="170"/>
        <end position="190"/>
    </location>
</feature>
<protein>
    <submittedName>
        <fullName evidence="2">Uncharacterized protein</fullName>
    </submittedName>
</protein>
<proteinExistence type="predicted"/>
<reference evidence="2 3" key="1">
    <citation type="journal article" date="2020" name="Nat. Food">
        <title>A phased Vanilla planifolia genome enables genetic improvement of flavour and production.</title>
        <authorList>
            <person name="Hasing T."/>
            <person name="Tang H."/>
            <person name="Brym M."/>
            <person name="Khazi F."/>
            <person name="Huang T."/>
            <person name="Chambers A.H."/>
        </authorList>
    </citation>
    <scope>NUCLEOTIDE SEQUENCE [LARGE SCALE GENOMIC DNA]</scope>
    <source>
        <tissue evidence="2">Leaf</tissue>
    </source>
</reference>
<dbReference type="EMBL" id="JADCNM010000001">
    <property type="protein sequence ID" value="KAG0503738.1"/>
    <property type="molecule type" value="Genomic_DNA"/>
</dbReference>
<name>A0A835VNW1_VANPL</name>
<dbReference type="AlphaFoldDB" id="A0A835VNW1"/>
<dbReference type="Proteomes" id="UP000639772">
    <property type="component" value="Chromosome 1"/>
</dbReference>
<comment type="caution">
    <text evidence="2">The sequence shown here is derived from an EMBL/GenBank/DDBJ whole genome shotgun (WGS) entry which is preliminary data.</text>
</comment>
<evidence type="ECO:0000256" key="1">
    <source>
        <dbReference type="SAM" id="MobiDB-lite"/>
    </source>
</evidence>